<dbReference type="InterPro" id="IPR036429">
    <property type="entry name" value="SpoA-like_sf"/>
</dbReference>
<protein>
    <recommendedName>
        <fullName evidence="2">Flagellar motor switch protein FliN-like C-terminal domain-containing protein</fullName>
    </recommendedName>
</protein>
<evidence type="ECO:0000313" key="4">
    <source>
        <dbReference type="Proteomes" id="UP000819052"/>
    </source>
</evidence>
<gene>
    <name evidence="3" type="ORF">F1609_15685</name>
</gene>
<evidence type="ECO:0000256" key="1">
    <source>
        <dbReference type="ARBA" id="ARBA00009226"/>
    </source>
</evidence>
<evidence type="ECO:0000259" key="2">
    <source>
        <dbReference type="Pfam" id="PF01052"/>
    </source>
</evidence>
<feature type="domain" description="Flagellar motor switch protein FliN-like C-terminal" evidence="2">
    <location>
        <begin position="260"/>
        <end position="328"/>
    </location>
</feature>
<dbReference type="Gene3D" id="2.30.330.10">
    <property type="entry name" value="SpoA-like"/>
    <property type="match status" value="1"/>
</dbReference>
<accession>A0ABX0M5M5</accession>
<dbReference type="PANTHER" id="PTHR30034">
    <property type="entry name" value="FLAGELLAR MOTOR SWITCH PROTEIN FLIM"/>
    <property type="match status" value="1"/>
</dbReference>
<dbReference type="InterPro" id="IPR001543">
    <property type="entry name" value="FliN-like_C"/>
</dbReference>
<sequence>MTMPSCPIIPFASTHPVRALPVARVSAAQAELARLTGRGRQAALPELAPDATLTLHAATGAAPSWPDPLTVHGSFGQIELVRGARLLRALTGIDLGDDGHGPHWEWLQGAVCARLAATPLAGAVGLFLEPVDAGPDMVTLGLTLRGGGHMISTHGRASAADWLQLLAGPGWRHLQAPLDTYAGLAPQWPVRLARHSLPHAMLAGLRPGDVLQPDNSAFDSSGEGRLTLGGLSATVRYQAPCSLIILALENRMDASHDMALDQLPATLDIELGKLTLSLGALRSLAVGSTLLLAGADPGALEIRCGGQLLGRAEAVDVDGRLGVRITEWSAA</sequence>
<reference evidence="3 4" key="1">
    <citation type="submission" date="2019-09" db="EMBL/GenBank/DDBJ databases">
        <title>Taxonomy of Antarctic Massilia spp.: description of Massilia rubra sp. nov., Massilia aquatica sp. nov., Massilia mucilaginosa sp. nov., Massilia frigida sp. nov. isolated from streams, lakes and regoliths.</title>
        <authorList>
            <person name="Holochova P."/>
            <person name="Sedlacek I."/>
            <person name="Kralova S."/>
            <person name="Maslanova I."/>
            <person name="Busse H.-J."/>
            <person name="Stankova E."/>
            <person name="Vrbovska V."/>
            <person name="Kovarovic V."/>
            <person name="Bartak M."/>
            <person name="Svec P."/>
            <person name="Pantucek R."/>
        </authorList>
    </citation>
    <scope>NUCLEOTIDE SEQUENCE [LARGE SCALE GENOMIC DNA]</scope>
    <source>
        <strain evidence="3 4">CCM 8693</strain>
    </source>
</reference>
<dbReference type="SUPFAM" id="SSF101801">
    <property type="entry name" value="Surface presentation of antigens (SPOA)"/>
    <property type="match status" value="1"/>
</dbReference>
<dbReference type="EMBL" id="VVIW01000008">
    <property type="protein sequence ID" value="NHZ41589.1"/>
    <property type="molecule type" value="Genomic_DNA"/>
</dbReference>
<organism evidence="3 4">
    <name type="scientific">Massilia aquatica</name>
    <dbReference type="NCBI Taxonomy" id="2609000"/>
    <lineage>
        <taxon>Bacteria</taxon>
        <taxon>Pseudomonadati</taxon>
        <taxon>Pseudomonadota</taxon>
        <taxon>Betaproteobacteria</taxon>
        <taxon>Burkholderiales</taxon>
        <taxon>Oxalobacteraceae</taxon>
        <taxon>Telluria group</taxon>
        <taxon>Massilia</taxon>
    </lineage>
</organism>
<comment type="caution">
    <text evidence="3">The sequence shown here is derived from an EMBL/GenBank/DDBJ whole genome shotgun (WGS) entry which is preliminary data.</text>
</comment>
<proteinExistence type="inferred from homology"/>
<dbReference type="PANTHER" id="PTHR30034:SF5">
    <property type="entry name" value="SECRETION SYSTEM APPARATUS PROTEIN SSAQ"/>
    <property type="match status" value="1"/>
</dbReference>
<dbReference type="Proteomes" id="UP000819052">
    <property type="component" value="Unassembled WGS sequence"/>
</dbReference>
<comment type="similarity">
    <text evidence="1">Belongs to the FliN/MopA/SpaO family.</text>
</comment>
<keyword evidence="4" id="KW-1185">Reference proteome</keyword>
<evidence type="ECO:0000313" key="3">
    <source>
        <dbReference type="EMBL" id="NHZ41589.1"/>
    </source>
</evidence>
<dbReference type="Pfam" id="PF01052">
    <property type="entry name" value="FliMN_C"/>
    <property type="match status" value="1"/>
</dbReference>
<name>A0ABX0M5M5_9BURK</name>